<dbReference type="InterPro" id="IPR021517">
    <property type="entry name" value="DUF3180"/>
</dbReference>
<evidence type="ECO:0000313" key="3">
    <source>
        <dbReference type="Proteomes" id="UP001240984"/>
    </source>
</evidence>
<dbReference type="Pfam" id="PF11377">
    <property type="entry name" value="DUF3180"/>
    <property type="match status" value="1"/>
</dbReference>
<gene>
    <name evidence="2" type="ORF">J2S43_006745</name>
</gene>
<feature type="transmembrane region" description="Helical" evidence="1">
    <location>
        <begin position="105"/>
        <end position="123"/>
    </location>
</feature>
<dbReference type="Proteomes" id="UP001240984">
    <property type="component" value="Unassembled WGS sequence"/>
</dbReference>
<keyword evidence="3" id="KW-1185">Reference proteome</keyword>
<dbReference type="EMBL" id="JAUSRA010000001">
    <property type="protein sequence ID" value="MDP9798233.1"/>
    <property type="molecule type" value="Genomic_DNA"/>
</dbReference>
<evidence type="ECO:0000313" key="2">
    <source>
        <dbReference type="EMBL" id="MDP9798233.1"/>
    </source>
</evidence>
<keyword evidence="1" id="KW-1133">Transmembrane helix</keyword>
<comment type="caution">
    <text evidence="2">The sequence shown here is derived from an EMBL/GenBank/DDBJ whole genome shotgun (WGS) entry which is preliminary data.</text>
</comment>
<keyword evidence="1" id="KW-0812">Transmembrane</keyword>
<organism evidence="2 3">
    <name type="scientific">Catenuloplanes nepalensis</name>
    <dbReference type="NCBI Taxonomy" id="587533"/>
    <lineage>
        <taxon>Bacteria</taxon>
        <taxon>Bacillati</taxon>
        <taxon>Actinomycetota</taxon>
        <taxon>Actinomycetes</taxon>
        <taxon>Micromonosporales</taxon>
        <taxon>Micromonosporaceae</taxon>
        <taxon>Catenuloplanes</taxon>
    </lineage>
</organism>
<name>A0ABT9N3E7_9ACTN</name>
<reference evidence="2 3" key="1">
    <citation type="submission" date="2023-07" db="EMBL/GenBank/DDBJ databases">
        <title>Sequencing the genomes of 1000 actinobacteria strains.</title>
        <authorList>
            <person name="Klenk H.-P."/>
        </authorList>
    </citation>
    <scope>NUCLEOTIDE SEQUENCE [LARGE SCALE GENOMIC DNA]</scope>
    <source>
        <strain evidence="2 3">DSM 44710</strain>
    </source>
</reference>
<accession>A0ABT9N3E7</accession>
<evidence type="ECO:0008006" key="4">
    <source>
        <dbReference type="Google" id="ProtNLM"/>
    </source>
</evidence>
<sequence>MSERSEQAPNPAPPPPTMGPTRASTLLVAALAAAAVGWLLISGLYYGEHGVSVPWLPTVTIAALAILEAYLAYNTSSRIERRSGQEPVEPLAVARFAVLAKASSVAGAIYAGFSGAMLVWLLIETTRAAAEDRPSAAGGLIASVALIAAALWLERACRVPERPDDDVRGPGRKP</sequence>
<feature type="transmembrane region" description="Helical" evidence="1">
    <location>
        <begin position="26"/>
        <end position="47"/>
    </location>
</feature>
<feature type="transmembrane region" description="Helical" evidence="1">
    <location>
        <begin position="135"/>
        <end position="153"/>
    </location>
</feature>
<feature type="transmembrane region" description="Helical" evidence="1">
    <location>
        <begin position="53"/>
        <end position="73"/>
    </location>
</feature>
<evidence type="ECO:0000256" key="1">
    <source>
        <dbReference type="SAM" id="Phobius"/>
    </source>
</evidence>
<protein>
    <recommendedName>
        <fullName evidence="4">DUF3180 domain-containing protein</fullName>
    </recommendedName>
</protein>
<proteinExistence type="predicted"/>
<keyword evidence="1" id="KW-0472">Membrane</keyword>